<keyword evidence="4 7" id="KW-0862">Zinc</keyword>
<reference evidence="12" key="1">
    <citation type="submission" date="2022-03" db="EMBL/GenBank/DDBJ databases">
        <authorList>
            <person name="Lindestad O."/>
        </authorList>
    </citation>
    <scope>NUCLEOTIDE SEQUENCE</scope>
</reference>
<dbReference type="InterPro" id="IPR035979">
    <property type="entry name" value="RBD_domain_sf"/>
</dbReference>
<dbReference type="InterPro" id="IPR012677">
    <property type="entry name" value="Nucleotide-bd_a/b_plait_sf"/>
</dbReference>
<evidence type="ECO:0000256" key="7">
    <source>
        <dbReference type="PROSITE-ProRule" id="PRU00723"/>
    </source>
</evidence>
<dbReference type="SMART" id="SM00361">
    <property type="entry name" value="RRM_1"/>
    <property type="match status" value="1"/>
</dbReference>
<accession>A0A8S4R6C7</accession>
<feature type="domain" description="RRM" evidence="10">
    <location>
        <begin position="215"/>
        <end position="294"/>
    </location>
</feature>
<sequence length="398" mass="48508">MGKHKEWRKIVKRERRRRIRTQRAKERDFNFSYTDEDQDLLKEQEALELHRIEEIEKQNNIENEKWLQAEVIAMEQWKKIQIKKEMLRQKHIEQQAKLKLEWEIEKQRREKEKERLMKIEEENRKRQEIFMSNLEKFLNGDLTQLPEELTVLYETRPDCDECPFFVKTACCRFGDECSRNHKYPGISKVLLAENMFGHFGLENANSNEYDTDIMLEYEDSDTYKDFKNFFDDILPEFQKFGKVVQLKVCNNFEKHLRGNTYVEYADIHSAVLAYRALHARWYASKQLTVRFCQISSWNNAICGLQTRRRCPKGRTCNFLHVFRNPMKPSYDENRHSERQERSSRSWRWSESPERKPIVSPRRSSPKRTDKNDERYYRHRDRSRHESRSYRSSHRKKNS</sequence>
<evidence type="ECO:0000256" key="6">
    <source>
        <dbReference type="PROSITE-ProRule" id="PRU00176"/>
    </source>
</evidence>
<gene>
    <name evidence="12" type="primary">jg27709</name>
    <name evidence="12" type="ORF">PAEG_LOCUS10046</name>
</gene>
<evidence type="ECO:0000259" key="11">
    <source>
        <dbReference type="PROSITE" id="PS50103"/>
    </source>
</evidence>
<dbReference type="SUPFAM" id="SSF54928">
    <property type="entry name" value="RNA-binding domain, RBD"/>
    <property type="match status" value="1"/>
</dbReference>
<organism evidence="12 13">
    <name type="scientific">Pararge aegeria aegeria</name>
    <dbReference type="NCBI Taxonomy" id="348720"/>
    <lineage>
        <taxon>Eukaryota</taxon>
        <taxon>Metazoa</taxon>
        <taxon>Ecdysozoa</taxon>
        <taxon>Arthropoda</taxon>
        <taxon>Hexapoda</taxon>
        <taxon>Insecta</taxon>
        <taxon>Pterygota</taxon>
        <taxon>Neoptera</taxon>
        <taxon>Endopterygota</taxon>
        <taxon>Lepidoptera</taxon>
        <taxon>Glossata</taxon>
        <taxon>Ditrysia</taxon>
        <taxon>Papilionoidea</taxon>
        <taxon>Nymphalidae</taxon>
        <taxon>Satyrinae</taxon>
        <taxon>Satyrini</taxon>
        <taxon>Parargina</taxon>
        <taxon>Pararge</taxon>
    </lineage>
</organism>
<dbReference type="InterPro" id="IPR000504">
    <property type="entry name" value="RRM_dom"/>
</dbReference>
<dbReference type="GO" id="GO:0003723">
    <property type="term" value="F:RNA binding"/>
    <property type="evidence" value="ECO:0007669"/>
    <property type="project" value="UniProtKB-UniRule"/>
</dbReference>
<feature type="zinc finger region" description="C3H1-type" evidence="7">
    <location>
        <begin position="296"/>
        <end position="323"/>
    </location>
</feature>
<keyword evidence="1 7" id="KW-0479">Metal-binding</keyword>
<dbReference type="OrthoDB" id="75923at2759"/>
<evidence type="ECO:0000256" key="4">
    <source>
        <dbReference type="ARBA" id="ARBA00022833"/>
    </source>
</evidence>
<evidence type="ECO:0000256" key="9">
    <source>
        <dbReference type="SAM" id="MobiDB-lite"/>
    </source>
</evidence>
<feature type="compositionally biased region" description="Basic and acidic residues" evidence="9">
    <location>
        <begin position="329"/>
        <end position="343"/>
    </location>
</feature>
<dbReference type="Proteomes" id="UP000838756">
    <property type="component" value="Unassembled WGS sequence"/>
</dbReference>
<feature type="coiled-coil region" evidence="8">
    <location>
        <begin position="102"/>
        <end position="129"/>
    </location>
</feature>
<feature type="zinc finger region" description="C3H1-type" evidence="7">
    <location>
        <begin position="161"/>
        <end position="184"/>
    </location>
</feature>
<keyword evidence="13" id="KW-1185">Reference proteome</keyword>
<dbReference type="PROSITE" id="PS50102">
    <property type="entry name" value="RRM"/>
    <property type="match status" value="1"/>
</dbReference>
<feature type="region of interest" description="Disordered" evidence="9">
    <location>
        <begin position="329"/>
        <end position="398"/>
    </location>
</feature>
<evidence type="ECO:0000259" key="10">
    <source>
        <dbReference type="PROSITE" id="PS50102"/>
    </source>
</evidence>
<dbReference type="InterPro" id="IPR009145">
    <property type="entry name" value="U2AF_small"/>
</dbReference>
<feature type="domain" description="C3H1-type" evidence="11">
    <location>
        <begin position="161"/>
        <end position="184"/>
    </location>
</feature>
<evidence type="ECO:0000256" key="8">
    <source>
        <dbReference type="SAM" id="Coils"/>
    </source>
</evidence>
<dbReference type="InterPro" id="IPR000571">
    <property type="entry name" value="Znf_CCCH"/>
</dbReference>
<feature type="compositionally biased region" description="Basic and acidic residues" evidence="9">
    <location>
        <begin position="366"/>
        <end position="375"/>
    </location>
</feature>
<dbReference type="Gene3D" id="3.30.70.330">
    <property type="match status" value="1"/>
</dbReference>
<dbReference type="GO" id="GO:0000398">
    <property type="term" value="P:mRNA splicing, via spliceosome"/>
    <property type="evidence" value="ECO:0007669"/>
    <property type="project" value="InterPro"/>
</dbReference>
<dbReference type="AlphaFoldDB" id="A0A8S4R6C7"/>
<dbReference type="PROSITE" id="PS50103">
    <property type="entry name" value="ZF_C3H1"/>
    <property type="match status" value="2"/>
</dbReference>
<proteinExistence type="predicted"/>
<evidence type="ECO:0000256" key="2">
    <source>
        <dbReference type="ARBA" id="ARBA00022737"/>
    </source>
</evidence>
<evidence type="ECO:0000256" key="5">
    <source>
        <dbReference type="ARBA" id="ARBA00022884"/>
    </source>
</evidence>
<dbReference type="PANTHER" id="PTHR12620">
    <property type="entry name" value="U2 SNRNP AUXILIARY FACTOR, SMALL SUBUNIT"/>
    <property type="match status" value="1"/>
</dbReference>
<dbReference type="SMART" id="SM00360">
    <property type="entry name" value="RRM"/>
    <property type="match status" value="1"/>
</dbReference>
<protein>
    <submittedName>
        <fullName evidence="12">Jg27709 protein</fullName>
    </submittedName>
</protein>
<evidence type="ECO:0000313" key="12">
    <source>
        <dbReference type="EMBL" id="CAH2231402.1"/>
    </source>
</evidence>
<keyword evidence="8" id="KW-0175">Coiled coil</keyword>
<dbReference type="PRINTS" id="PR01848">
    <property type="entry name" value="U2AUXFACTOR"/>
</dbReference>
<dbReference type="GO" id="GO:0089701">
    <property type="term" value="C:U2AF complex"/>
    <property type="evidence" value="ECO:0007669"/>
    <property type="project" value="InterPro"/>
</dbReference>
<keyword evidence="5 6" id="KW-0694">RNA-binding</keyword>
<keyword evidence="2" id="KW-0677">Repeat</keyword>
<evidence type="ECO:0000256" key="1">
    <source>
        <dbReference type="ARBA" id="ARBA00022723"/>
    </source>
</evidence>
<name>A0A8S4R6C7_9NEOP</name>
<evidence type="ECO:0000313" key="13">
    <source>
        <dbReference type="Proteomes" id="UP000838756"/>
    </source>
</evidence>
<keyword evidence="3 7" id="KW-0863">Zinc-finger</keyword>
<dbReference type="GO" id="GO:0008270">
    <property type="term" value="F:zinc ion binding"/>
    <property type="evidence" value="ECO:0007669"/>
    <property type="project" value="UniProtKB-KW"/>
</dbReference>
<dbReference type="InterPro" id="IPR003954">
    <property type="entry name" value="RRM_euk-type"/>
</dbReference>
<evidence type="ECO:0000256" key="3">
    <source>
        <dbReference type="ARBA" id="ARBA00022771"/>
    </source>
</evidence>
<dbReference type="EMBL" id="CAKXAJ010024839">
    <property type="protein sequence ID" value="CAH2231402.1"/>
    <property type="molecule type" value="Genomic_DNA"/>
</dbReference>
<dbReference type="Pfam" id="PF00076">
    <property type="entry name" value="RRM_1"/>
    <property type="match status" value="1"/>
</dbReference>
<comment type="caution">
    <text evidence="12">The sequence shown here is derived from an EMBL/GenBank/DDBJ whole genome shotgun (WGS) entry which is preliminary data.</text>
</comment>
<feature type="domain" description="C3H1-type" evidence="11">
    <location>
        <begin position="296"/>
        <end position="323"/>
    </location>
</feature>